<dbReference type="InterPro" id="IPR021109">
    <property type="entry name" value="Peptidase_aspartic_dom_sf"/>
</dbReference>
<keyword evidence="2" id="KW-1185">Reference proteome</keyword>
<dbReference type="AlphaFoldDB" id="A0A9Q3IG74"/>
<dbReference type="Proteomes" id="UP000765509">
    <property type="component" value="Unassembled WGS sequence"/>
</dbReference>
<name>A0A9Q3IG74_9BASI</name>
<evidence type="ECO:0000313" key="1">
    <source>
        <dbReference type="EMBL" id="MBW0537955.1"/>
    </source>
</evidence>
<dbReference type="Gene3D" id="2.40.70.10">
    <property type="entry name" value="Acid Proteases"/>
    <property type="match status" value="1"/>
</dbReference>
<sequence>MQVFVGKEEYPVMALVYTGSELNIITEDSAITISLSNRKLNMNSRGIGGNTTSFIGLAEFTQVLLPSGEEKKIHFFIAKGAPHTVLRSPFLAENNIILDFLQKQGEIFRYQEADGRRLCMPICKPHMIGWQTGPLRGMELC</sequence>
<reference evidence="1" key="1">
    <citation type="submission" date="2021-03" db="EMBL/GenBank/DDBJ databases">
        <title>Draft genome sequence of rust myrtle Austropuccinia psidii MF-1, a brazilian biotype.</title>
        <authorList>
            <person name="Quecine M.C."/>
            <person name="Pachon D.M.R."/>
            <person name="Bonatelli M.L."/>
            <person name="Correr F.H."/>
            <person name="Franceschini L.M."/>
            <person name="Leite T.F."/>
            <person name="Margarido G.R.A."/>
            <person name="Almeida C.A."/>
            <person name="Ferrarezi J.A."/>
            <person name="Labate C.A."/>
        </authorList>
    </citation>
    <scope>NUCLEOTIDE SEQUENCE</scope>
    <source>
        <strain evidence="1">MF-1</strain>
    </source>
</reference>
<dbReference type="OrthoDB" id="5535068at2759"/>
<protein>
    <submittedName>
        <fullName evidence="1">Uncharacterized protein</fullName>
    </submittedName>
</protein>
<accession>A0A9Q3IG74</accession>
<organism evidence="1 2">
    <name type="scientific">Austropuccinia psidii MF-1</name>
    <dbReference type="NCBI Taxonomy" id="1389203"/>
    <lineage>
        <taxon>Eukaryota</taxon>
        <taxon>Fungi</taxon>
        <taxon>Dikarya</taxon>
        <taxon>Basidiomycota</taxon>
        <taxon>Pucciniomycotina</taxon>
        <taxon>Pucciniomycetes</taxon>
        <taxon>Pucciniales</taxon>
        <taxon>Sphaerophragmiaceae</taxon>
        <taxon>Austropuccinia</taxon>
    </lineage>
</organism>
<proteinExistence type="predicted"/>
<comment type="caution">
    <text evidence="1">The sequence shown here is derived from an EMBL/GenBank/DDBJ whole genome shotgun (WGS) entry which is preliminary data.</text>
</comment>
<evidence type="ECO:0000313" key="2">
    <source>
        <dbReference type="Proteomes" id="UP000765509"/>
    </source>
</evidence>
<dbReference type="EMBL" id="AVOT02042540">
    <property type="protein sequence ID" value="MBW0537955.1"/>
    <property type="molecule type" value="Genomic_DNA"/>
</dbReference>
<gene>
    <name evidence="1" type="ORF">O181_077670</name>
</gene>